<accession>A0AAD6TEY6</accession>
<sequence>MMQGAWQYVRGRPNTDTMDQIAAERSTWPKEKQDCDLLCSLIMSEMHPSPELDDLWVTFGFCACHGEAEEQILSAVYGELIQDKKCTFEELYLAYDSSTLIALFDSKKLGTRAKEIPHLEVVLKGSPRAFQSVWYLKQFVASRQEGKRRIPSIAVDYGFLNCLKDEAEHTLLEDLYHQLFTLPRARFDPMQLHEACIQGKLYEYAEGLLKLRKKDQKVLKRLLKNPYPLPDL</sequence>
<name>A0AAD6TEY6_9AGAR</name>
<proteinExistence type="predicted"/>
<evidence type="ECO:0000313" key="1">
    <source>
        <dbReference type="EMBL" id="KAJ7044984.1"/>
    </source>
</evidence>
<dbReference type="AlphaFoldDB" id="A0AAD6TEY6"/>
<dbReference type="Proteomes" id="UP001218188">
    <property type="component" value="Unassembled WGS sequence"/>
</dbReference>
<protein>
    <submittedName>
        <fullName evidence="1">Uncharacterized protein</fullName>
    </submittedName>
</protein>
<organism evidence="1 2">
    <name type="scientific">Mycena alexandri</name>
    <dbReference type="NCBI Taxonomy" id="1745969"/>
    <lineage>
        <taxon>Eukaryota</taxon>
        <taxon>Fungi</taxon>
        <taxon>Dikarya</taxon>
        <taxon>Basidiomycota</taxon>
        <taxon>Agaricomycotina</taxon>
        <taxon>Agaricomycetes</taxon>
        <taxon>Agaricomycetidae</taxon>
        <taxon>Agaricales</taxon>
        <taxon>Marasmiineae</taxon>
        <taxon>Mycenaceae</taxon>
        <taxon>Mycena</taxon>
    </lineage>
</organism>
<dbReference type="EMBL" id="JARJCM010000005">
    <property type="protein sequence ID" value="KAJ7044984.1"/>
    <property type="molecule type" value="Genomic_DNA"/>
</dbReference>
<keyword evidence="2" id="KW-1185">Reference proteome</keyword>
<gene>
    <name evidence="1" type="ORF">C8F04DRAFT_520702</name>
</gene>
<comment type="caution">
    <text evidence="1">The sequence shown here is derived from an EMBL/GenBank/DDBJ whole genome shotgun (WGS) entry which is preliminary data.</text>
</comment>
<reference evidence="1" key="1">
    <citation type="submission" date="2023-03" db="EMBL/GenBank/DDBJ databases">
        <title>Massive genome expansion in bonnet fungi (Mycena s.s.) driven by repeated elements and novel gene families across ecological guilds.</title>
        <authorList>
            <consortium name="Lawrence Berkeley National Laboratory"/>
            <person name="Harder C.B."/>
            <person name="Miyauchi S."/>
            <person name="Viragh M."/>
            <person name="Kuo A."/>
            <person name="Thoen E."/>
            <person name="Andreopoulos B."/>
            <person name="Lu D."/>
            <person name="Skrede I."/>
            <person name="Drula E."/>
            <person name="Henrissat B."/>
            <person name="Morin E."/>
            <person name="Kohler A."/>
            <person name="Barry K."/>
            <person name="LaButti K."/>
            <person name="Morin E."/>
            <person name="Salamov A."/>
            <person name="Lipzen A."/>
            <person name="Mereny Z."/>
            <person name="Hegedus B."/>
            <person name="Baldrian P."/>
            <person name="Stursova M."/>
            <person name="Weitz H."/>
            <person name="Taylor A."/>
            <person name="Grigoriev I.V."/>
            <person name="Nagy L.G."/>
            <person name="Martin F."/>
            <person name="Kauserud H."/>
        </authorList>
    </citation>
    <scope>NUCLEOTIDE SEQUENCE</scope>
    <source>
        <strain evidence="1">CBHHK200</strain>
    </source>
</reference>
<evidence type="ECO:0000313" key="2">
    <source>
        <dbReference type="Proteomes" id="UP001218188"/>
    </source>
</evidence>